<evidence type="ECO:0000256" key="1">
    <source>
        <dbReference type="ARBA" id="ARBA00023002"/>
    </source>
</evidence>
<dbReference type="OrthoDB" id="157302at2"/>
<dbReference type="EMBL" id="POUD01000494">
    <property type="protein sequence ID" value="PZG02504.1"/>
    <property type="molecule type" value="Genomic_DNA"/>
</dbReference>
<dbReference type="Pfam" id="PF01243">
    <property type="entry name" value="PNPOx_N"/>
    <property type="match status" value="1"/>
</dbReference>
<dbReference type="Proteomes" id="UP000249304">
    <property type="component" value="Unassembled WGS sequence"/>
</dbReference>
<gene>
    <name evidence="3" type="ORF">C1J01_47265</name>
</gene>
<evidence type="ECO:0000313" key="3">
    <source>
        <dbReference type="EMBL" id="PZG02504.1"/>
    </source>
</evidence>
<keyword evidence="4" id="KW-1185">Reference proteome</keyword>
<dbReference type="PANTHER" id="PTHR35176:SF1">
    <property type="entry name" value="F420H(2)-DEPENDENT BILIVERDIN REDUCTASE"/>
    <property type="match status" value="1"/>
</dbReference>
<accession>A0A2W2ECF2</accession>
<dbReference type="InterPro" id="IPR011576">
    <property type="entry name" value="Pyridox_Oxase_N"/>
</dbReference>
<dbReference type="RefSeq" id="WP_111185631.1">
    <property type="nucleotide sequence ID" value="NZ_POUD01000494.1"/>
</dbReference>
<dbReference type="GO" id="GO:0005829">
    <property type="term" value="C:cytosol"/>
    <property type="evidence" value="ECO:0007669"/>
    <property type="project" value="TreeGrafter"/>
</dbReference>
<dbReference type="GO" id="GO:0070967">
    <property type="term" value="F:coenzyme F420 binding"/>
    <property type="evidence" value="ECO:0007669"/>
    <property type="project" value="TreeGrafter"/>
</dbReference>
<protein>
    <submittedName>
        <fullName evidence="3">PPOX class F420-dependent enzyme</fullName>
    </submittedName>
</protein>
<dbReference type="NCBIfam" id="TIGR03618">
    <property type="entry name" value="Rv1155_F420"/>
    <property type="match status" value="1"/>
</dbReference>
<keyword evidence="1" id="KW-0560">Oxidoreductase</keyword>
<reference evidence="3 4" key="1">
    <citation type="submission" date="2018-01" db="EMBL/GenBank/DDBJ databases">
        <title>Draft genome sequence of Nonomuraea sp. KC333.</title>
        <authorList>
            <person name="Sahin N."/>
            <person name="Saygin H."/>
            <person name="Ay H."/>
        </authorList>
    </citation>
    <scope>NUCLEOTIDE SEQUENCE [LARGE SCALE GENOMIC DNA]</scope>
    <source>
        <strain evidence="3 4">KC333</strain>
    </source>
</reference>
<evidence type="ECO:0000259" key="2">
    <source>
        <dbReference type="Pfam" id="PF01243"/>
    </source>
</evidence>
<comment type="caution">
    <text evidence="3">The sequence shown here is derived from an EMBL/GenBank/DDBJ whole genome shotgun (WGS) entry which is preliminary data.</text>
</comment>
<name>A0A2W2ECF2_9ACTN</name>
<dbReference type="AlphaFoldDB" id="A0A2W2ECF2"/>
<dbReference type="GO" id="GO:0016627">
    <property type="term" value="F:oxidoreductase activity, acting on the CH-CH group of donors"/>
    <property type="evidence" value="ECO:0007669"/>
    <property type="project" value="TreeGrafter"/>
</dbReference>
<dbReference type="InterPro" id="IPR019920">
    <property type="entry name" value="F420-binding_dom_put"/>
</dbReference>
<dbReference type="PANTHER" id="PTHR35176">
    <property type="entry name" value="HEME OXYGENASE HI_0854-RELATED"/>
    <property type="match status" value="1"/>
</dbReference>
<feature type="domain" description="Pyridoxamine 5'-phosphate oxidase N-terminal" evidence="2">
    <location>
        <begin position="6"/>
        <end position="131"/>
    </location>
</feature>
<dbReference type="InterPro" id="IPR012349">
    <property type="entry name" value="Split_barrel_FMN-bd"/>
</dbReference>
<dbReference type="InterPro" id="IPR052019">
    <property type="entry name" value="F420H2_bilvrd_red/Heme_oxyg"/>
</dbReference>
<sequence length="141" mass="15528">MDVMSDAEWREFVTTGTRTGKLAVTRAGGGPHVTPVWFLLDEDDVVFTTSETSLKGKALMRDPRAALCVDDQQPPYSYVLIRGNATLSLDPEELMVWATEIGRRYMGDERAEEFGGRNAGPGECLVRLRIDDVVAHRAVAG</sequence>
<dbReference type="Gene3D" id="2.30.110.10">
    <property type="entry name" value="Electron Transport, Fmn-binding Protein, Chain A"/>
    <property type="match status" value="1"/>
</dbReference>
<evidence type="ECO:0000313" key="4">
    <source>
        <dbReference type="Proteomes" id="UP000249304"/>
    </source>
</evidence>
<organism evidence="3 4">
    <name type="scientific">Nonomuraea aridisoli</name>
    <dbReference type="NCBI Taxonomy" id="2070368"/>
    <lineage>
        <taxon>Bacteria</taxon>
        <taxon>Bacillati</taxon>
        <taxon>Actinomycetota</taxon>
        <taxon>Actinomycetes</taxon>
        <taxon>Streptosporangiales</taxon>
        <taxon>Streptosporangiaceae</taxon>
        <taxon>Nonomuraea</taxon>
    </lineage>
</organism>
<proteinExistence type="predicted"/>
<dbReference type="SUPFAM" id="SSF50475">
    <property type="entry name" value="FMN-binding split barrel"/>
    <property type="match status" value="1"/>
</dbReference>